<name>A0ABU0AYQ8_9FIRM</name>
<dbReference type="InterPro" id="IPR013320">
    <property type="entry name" value="ConA-like_dom_sf"/>
</dbReference>
<dbReference type="RefSeq" id="WP_307399101.1">
    <property type="nucleotide sequence ID" value="NZ_JAUSUX010000001.1"/>
</dbReference>
<feature type="region of interest" description="Disordered" evidence="1">
    <location>
        <begin position="293"/>
        <end position="354"/>
    </location>
</feature>
<evidence type="ECO:0000256" key="1">
    <source>
        <dbReference type="SAM" id="MobiDB-lite"/>
    </source>
</evidence>
<keyword evidence="4" id="KW-1185">Reference proteome</keyword>
<dbReference type="Gene3D" id="2.60.120.560">
    <property type="entry name" value="Exo-inulinase, domain 1"/>
    <property type="match status" value="1"/>
</dbReference>
<evidence type="ECO:0000313" key="3">
    <source>
        <dbReference type="EMBL" id="MDQ0285159.1"/>
    </source>
</evidence>
<dbReference type="EMBL" id="JAUSUX010000001">
    <property type="protein sequence ID" value="MDQ0285159.1"/>
    <property type="molecule type" value="Genomic_DNA"/>
</dbReference>
<dbReference type="SUPFAM" id="SSF49899">
    <property type="entry name" value="Concanavalin A-like lectins/glucanases"/>
    <property type="match status" value="1"/>
</dbReference>
<proteinExistence type="predicted"/>
<sequence length="502" mass="56186">MKFNRAHLIVIGLLCFWGVFLGGIAIGSAGNVLQSIAVDFYAVKKIIIDGADKTPPADKRPFVYNGTTYVPLRYVAEALGKQVKWDGATGTIYIGKSPDLIEQKVIYDDFSQPLSVNWVMDKGTWSIDPNNGAYVEDSTGYLRLDNNKYHIGENYTIECDVAVSGIHASAGVFVGGTPGDPHFNYPRIYLDSVGIVCGEYGVGLDYRYKKLDVKEGKFYKLKVSVRDNKVDVYLDGNYITSTEFTRGKGNLVGLYSFEYDDDHGYIRNFKITMDDKITMDKSMISQNNEVAYVSNSKEESPIHQPAFQQQEDELQSEQQLQPQPQSEHQQHLQVLPQPQHGTELEPPGDNYFDQSDEKIVISDSNQFNQSEDSESLIPVSVFVDARKDGVIQKAGTGYIKDNRIFIPVKDVALELAIGIPTDNIHVIEASKETLVIIKGDKVIEFKANSPYMFVNGAEIKMDVSPQIIEGKIMVPFRWVVQALGYSAVWEEDSQCLTIRGYN</sequence>
<dbReference type="Proteomes" id="UP001225644">
    <property type="component" value="Unassembled WGS sequence"/>
</dbReference>
<evidence type="ECO:0000259" key="2">
    <source>
        <dbReference type="Pfam" id="PF07833"/>
    </source>
</evidence>
<protein>
    <recommendedName>
        <fullName evidence="2">Copper amine oxidase-like N-terminal domain-containing protein</fullName>
    </recommendedName>
</protein>
<organism evidence="3 4">
    <name type="scientific">Desulfofundulus luciae</name>
    <dbReference type="NCBI Taxonomy" id="74702"/>
    <lineage>
        <taxon>Bacteria</taxon>
        <taxon>Bacillati</taxon>
        <taxon>Bacillota</taxon>
        <taxon>Clostridia</taxon>
        <taxon>Eubacteriales</taxon>
        <taxon>Peptococcaceae</taxon>
        <taxon>Desulfofundulus</taxon>
    </lineage>
</organism>
<accession>A0ABU0AYQ8</accession>
<feature type="domain" description="Copper amine oxidase-like N-terminal" evidence="2">
    <location>
        <begin position="397"/>
        <end position="497"/>
    </location>
</feature>
<feature type="compositionally biased region" description="Low complexity" evidence="1">
    <location>
        <begin position="316"/>
        <end position="340"/>
    </location>
</feature>
<dbReference type="Gene3D" id="3.30.457.10">
    <property type="entry name" value="Copper amine oxidase-like, N-terminal domain"/>
    <property type="match status" value="2"/>
</dbReference>
<dbReference type="Pfam" id="PF07833">
    <property type="entry name" value="Cu_amine_oxidN1"/>
    <property type="match status" value="2"/>
</dbReference>
<evidence type="ECO:0000313" key="4">
    <source>
        <dbReference type="Proteomes" id="UP001225644"/>
    </source>
</evidence>
<dbReference type="SUPFAM" id="SSF55383">
    <property type="entry name" value="Copper amine oxidase, domain N"/>
    <property type="match status" value="2"/>
</dbReference>
<dbReference type="InterPro" id="IPR036582">
    <property type="entry name" value="Mao_N_sf"/>
</dbReference>
<reference evidence="3 4" key="1">
    <citation type="submission" date="2023-07" db="EMBL/GenBank/DDBJ databases">
        <title>Genomic Encyclopedia of Type Strains, Phase IV (KMG-IV): sequencing the most valuable type-strain genomes for metagenomic binning, comparative biology and taxonomic classification.</title>
        <authorList>
            <person name="Goeker M."/>
        </authorList>
    </citation>
    <scope>NUCLEOTIDE SEQUENCE [LARGE SCALE GENOMIC DNA]</scope>
    <source>
        <strain evidence="3 4">DSM 12396</strain>
    </source>
</reference>
<feature type="domain" description="Copper amine oxidase-like N-terminal" evidence="2">
    <location>
        <begin position="55"/>
        <end position="101"/>
    </location>
</feature>
<gene>
    <name evidence="3" type="ORF">J2Z49_000249</name>
</gene>
<dbReference type="InterPro" id="IPR012854">
    <property type="entry name" value="Cu_amine_oxidase-like_N"/>
</dbReference>
<comment type="caution">
    <text evidence="3">The sequence shown here is derived from an EMBL/GenBank/DDBJ whole genome shotgun (WGS) entry which is preliminary data.</text>
</comment>